<evidence type="ECO:0000256" key="5">
    <source>
        <dbReference type="ARBA" id="ARBA00023098"/>
    </source>
</evidence>
<feature type="chain" id="PRO_5035487195" description="Phospholipase B-like" evidence="7">
    <location>
        <begin position="22"/>
        <end position="559"/>
    </location>
</feature>
<dbReference type="OrthoDB" id="443524at2759"/>
<dbReference type="GO" id="GO:0009395">
    <property type="term" value="P:phospholipid catabolic process"/>
    <property type="evidence" value="ECO:0007669"/>
    <property type="project" value="TreeGrafter"/>
</dbReference>
<reference evidence="8" key="1">
    <citation type="submission" date="2021-12" db="EMBL/GenBank/DDBJ databases">
        <authorList>
            <person name="Martin H S."/>
        </authorList>
    </citation>
    <scope>NUCLEOTIDE SEQUENCE</scope>
</reference>
<protein>
    <recommendedName>
        <fullName evidence="7">Phospholipase B-like</fullName>
        <ecNumber evidence="7">3.1.1.-</ecNumber>
    </recommendedName>
</protein>
<name>A0A8J9V1N8_9NEOP</name>
<feature type="signal peptide" evidence="7">
    <location>
        <begin position="1"/>
        <end position="21"/>
    </location>
</feature>
<dbReference type="PANTHER" id="PTHR12370">
    <property type="entry name" value="PHOSPHOLIPASE B-RELATED"/>
    <property type="match status" value="1"/>
</dbReference>
<comment type="similarity">
    <text evidence="1 7">Belongs to the phospholipase B-like family.</text>
</comment>
<dbReference type="GO" id="GO:0004620">
    <property type="term" value="F:phospholipase activity"/>
    <property type="evidence" value="ECO:0007669"/>
    <property type="project" value="InterPro"/>
</dbReference>
<dbReference type="EMBL" id="OV170227">
    <property type="protein sequence ID" value="CAH0728674.1"/>
    <property type="molecule type" value="Genomic_DNA"/>
</dbReference>
<dbReference type="PANTHER" id="PTHR12370:SF3">
    <property type="entry name" value="PHOSPHOLIPASE B-LIKE 2-RELATED"/>
    <property type="match status" value="1"/>
</dbReference>
<dbReference type="Gene3D" id="3.60.60.30">
    <property type="match status" value="1"/>
</dbReference>
<keyword evidence="2 7" id="KW-0732">Signal</keyword>
<sequence>MVLRIKCTFLLLFPLILLCESKYGYVKWSSGNAEVLITDNHEEIPKVHVAKATYSNEINSTGWAFLELHTSPDVSDEKQAYAAGFLEGFLTRDLIWKHWQNMLKGYCYNKTVICGLIEDFVDKNEDYIASMIESNPISAYWYQVKLYYIQLEGMAAGYNKATRSAYEWLTVRDIKWINMLGDLDELSIAVSSPKETPEGILFGEHCSGLVKLLPDLSNLYTSHVTWNSYQSMLRFQKMYVLNYRVSPNDDRPLPGRKMSFTSYPAFAQSTDDFYIISSGLVAAETTIGNSNRTLFDLVQPVGQLFEYVRAMVANRLARDGKEWVELFRMHNSGTYNNQWYIVDYNKFKARGLQSAGSIEPGLLWVVEQLPGYTEAADLTQLLKETTYFPSYNIPYFPRMFNLSGGNERIATYGDWFGYRTNPRAKIFKDKQADICNLQDMFRTMRYNDYRHDARARCACRPPYSAANAVAARGDLNPANGTYPFRALSHRSHGATDAKVTSAELREDFQFLSVASPTYNESRGIPPFEWSKFDMGTEVSHIGHPDLWMFPPILHRWEWG</sequence>
<evidence type="ECO:0000256" key="7">
    <source>
        <dbReference type="RuleBase" id="RU364138"/>
    </source>
</evidence>
<dbReference type="InterPro" id="IPR007000">
    <property type="entry name" value="PLipase_B-like"/>
</dbReference>
<gene>
    <name evidence="8" type="ORF">BINO364_LOCUS13864</name>
</gene>
<evidence type="ECO:0000256" key="6">
    <source>
        <dbReference type="ARBA" id="ARBA00023180"/>
    </source>
</evidence>
<keyword evidence="4 7" id="KW-0442">Lipid degradation</keyword>
<evidence type="ECO:0000256" key="2">
    <source>
        <dbReference type="ARBA" id="ARBA00022729"/>
    </source>
</evidence>
<dbReference type="Proteomes" id="UP000838878">
    <property type="component" value="Chromosome 7"/>
</dbReference>
<keyword evidence="3 7" id="KW-0378">Hydrolase</keyword>
<organism evidence="8 9">
    <name type="scientific">Brenthis ino</name>
    <name type="common">lesser marbled fritillary</name>
    <dbReference type="NCBI Taxonomy" id="405034"/>
    <lineage>
        <taxon>Eukaryota</taxon>
        <taxon>Metazoa</taxon>
        <taxon>Ecdysozoa</taxon>
        <taxon>Arthropoda</taxon>
        <taxon>Hexapoda</taxon>
        <taxon>Insecta</taxon>
        <taxon>Pterygota</taxon>
        <taxon>Neoptera</taxon>
        <taxon>Endopterygota</taxon>
        <taxon>Lepidoptera</taxon>
        <taxon>Glossata</taxon>
        <taxon>Ditrysia</taxon>
        <taxon>Papilionoidea</taxon>
        <taxon>Nymphalidae</taxon>
        <taxon>Heliconiinae</taxon>
        <taxon>Argynnini</taxon>
        <taxon>Brenthis</taxon>
    </lineage>
</organism>
<dbReference type="AlphaFoldDB" id="A0A8J9V1N8"/>
<evidence type="ECO:0000256" key="1">
    <source>
        <dbReference type="ARBA" id="ARBA00007835"/>
    </source>
</evidence>
<accession>A0A8J9V1N8</accession>
<keyword evidence="9" id="KW-1185">Reference proteome</keyword>
<dbReference type="Pfam" id="PF04916">
    <property type="entry name" value="Phospholip_B"/>
    <property type="match status" value="1"/>
</dbReference>
<keyword evidence="5 7" id="KW-0443">Lipid metabolism</keyword>
<dbReference type="GO" id="GO:0005576">
    <property type="term" value="C:extracellular region"/>
    <property type="evidence" value="ECO:0007669"/>
    <property type="project" value="TreeGrafter"/>
</dbReference>
<evidence type="ECO:0000313" key="8">
    <source>
        <dbReference type="EMBL" id="CAH0728674.1"/>
    </source>
</evidence>
<proteinExistence type="inferred from homology"/>
<evidence type="ECO:0000256" key="3">
    <source>
        <dbReference type="ARBA" id="ARBA00022801"/>
    </source>
</evidence>
<feature type="non-terminal residue" evidence="8">
    <location>
        <position position="559"/>
    </location>
</feature>
<comment type="function">
    <text evidence="7">Putative phospholipase.</text>
</comment>
<dbReference type="EC" id="3.1.1.-" evidence="7"/>
<evidence type="ECO:0000313" key="9">
    <source>
        <dbReference type="Proteomes" id="UP000838878"/>
    </source>
</evidence>
<keyword evidence="6" id="KW-0325">Glycoprotein</keyword>
<evidence type="ECO:0000256" key="4">
    <source>
        <dbReference type="ARBA" id="ARBA00022963"/>
    </source>
</evidence>